<dbReference type="EMBL" id="WRXN01000004">
    <property type="protein sequence ID" value="MVT09002.1"/>
    <property type="molecule type" value="Genomic_DNA"/>
</dbReference>
<organism evidence="1 2">
    <name type="scientific">Chitinophaga tropicalis</name>
    <dbReference type="NCBI Taxonomy" id="2683588"/>
    <lineage>
        <taxon>Bacteria</taxon>
        <taxon>Pseudomonadati</taxon>
        <taxon>Bacteroidota</taxon>
        <taxon>Chitinophagia</taxon>
        <taxon>Chitinophagales</taxon>
        <taxon>Chitinophagaceae</taxon>
        <taxon>Chitinophaga</taxon>
    </lineage>
</organism>
<reference evidence="1 2" key="1">
    <citation type="submission" date="2019-12" db="EMBL/GenBank/DDBJ databases">
        <title>Chitinophaga sp. strain ysch24 (GDMCC 1.1355), whole genome shotgun sequence.</title>
        <authorList>
            <person name="Zhang X."/>
        </authorList>
    </citation>
    <scope>NUCLEOTIDE SEQUENCE [LARGE SCALE GENOMIC DNA]</scope>
    <source>
        <strain evidence="2">ysch24</strain>
    </source>
</reference>
<sequence>MILSLADWEFIVNASYGVSQQNNRPNPDLYLVRIPGNQENIYVEGVSHYRPYDQQSIYNAGTTPRGQYRMRRRDIEALSIWARETLRGATLGRVMPEREGRDYLDVQVDNYGTLFNFHIYLAD</sequence>
<dbReference type="RefSeq" id="WP_157306418.1">
    <property type="nucleotide sequence ID" value="NZ_WRXN01000004.1"/>
</dbReference>
<proteinExistence type="predicted"/>
<dbReference type="AlphaFoldDB" id="A0A7K1U3R3"/>
<evidence type="ECO:0000313" key="2">
    <source>
        <dbReference type="Proteomes" id="UP000461730"/>
    </source>
</evidence>
<name>A0A7K1U3R3_9BACT</name>
<comment type="caution">
    <text evidence="1">The sequence shown here is derived from an EMBL/GenBank/DDBJ whole genome shotgun (WGS) entry which is preliminary data.</text>
</comment>
<gene>
    <name evidence="1" type="ORF">GO493_12080</name>
</gene>
<keyword evidence="2" id="KW-1185">Reference proteome</keyword>
<accession>A0A7K1U3R3</accession>
<dbReference type="Proteomes" id="UP000461730">
    <property type="component" value="Unassembled WGS sequence"/>
</dbReference>
<evidence type="ECO:0000313" key="1">
    <source>
        <dbReference type="EMBL" id="MVT09002.1"/>
    </source>
</evidence>
<protein>
    <submittedName>
        <fullName evidence="1">Uncharacterized protein</fullName>
    </submittedName>
</protein>